<organism evidence="1">
    <name type="scientific">Rhizophora mucronata</name>
    <name type="common">Asiatic mangrove</name>
    <dbReference type="NCBI Taxonomy" id="61149"/>
    <lineage>
        <taxon>Eukaryota</taxon>
        <taxon>Viridiplantae</taxon>
        <taxon>Streptophyta</taxon>
        <taxon>Embryophyta</taxon>
        <taxon>Tracheophyta</taxon>
        <taxon>Spermatophyta</taxon>
        <taxon>Magnoliopsida</taxon>
        <taxon>eudicotyledons</taxon>
        <taxon>Gunneridae</taxon>
        <taxon>Pentapetalae</taxon>
        <taxon>rosids</taxon>
        <taxon>fabids</taxon>
        <taxon>Malpighiales</taxon>
        <taxon>Rhizophoraceae</taxon>
        <taxon>Rhizophora</taxon>
    </lineage>
</organism>
<sequence length="47" mass="5716">MRQEFRYLNINVVQTSDQYWKDGTQTTMRLLCQIFKPESTTLNWTTK</sequence>
<evidence type="ECO:0000313" key="1">
    <source>
        <dbReference type="EMBL" id="MBW84883.1"/>
    </source>
</evidence>
<name>A0A2P2IUL2_RHIMU</name>
<dbReference type="AlphaFoldDB" id="A0A2P2IUL2"/>
<accession>A0A2P2IUL2</accession>
<reference evidence="1" key="1">
    <citation type="submission" date="2018-02" db="EMBL/GenBank/DDBJ databases">
        <title>Rhizophora mucronata_Transcriptome.</title>
        <authorList>
            <person name="Meera S.P."/>
            <person name="Sreeshan A."/>
            <person name="Augustine A."/>
        </authorList>
    </citation>
    <scope>NUCLEOTIDE SEQUENCE</scope>
    <source>
        <tissue evidence="1">Leaf</tissue>
    </source>
</reference>
<protein>
    <submittedName>
        <fullName evidence="1">Uncharacterized protein</fullName>
    </submittedName>
</protein>
<dbReference type="EMBL" id="GGEC01004400">
    <property type="protein sequence ID" value="MBW84883.1"/>
    <property type="molecule type" value="Transcribed_RNA"/>
</dbReference>
<proteinExistence type="predicted"/>